<sequence length="128" mass="14182">MRVTNIILAVLAMTASADVQANGFRSFEPSTFATIQQHQSPAIVFVHATWCPICKSQEATIKKLLATPRFKNVSVLTIDFDSQKQLWQKFGATAQSTIIGFHGRRETSRLAYETDPAKIEAVLASTLR</sequence>
<dbReference type="CDD" id="cd02947">
    <property type="entry name" value="TRX_family"/>
    <property type="match status" value="1"/>
</dbReference>
<dbReference type="InterPro" id="IPR013766">
    <property type="entry name" value="Thioredoxin_domain"/>
</dbReference>
<reference evidence="3" key="1">
    <citation type="submission" date="2022-05" db="EMBL/GenBank/DDBJ databases">
        <authorList>
            <person name="Jo J.-H."/>
            <person name="Im W.-T."/>
        </authorList>
    </citation>
    <scope>NUCLEOTIDE SEQUENCE</scope>
    <source>
        <strain evidence="3">SE158</strain>
    </source>
</reference>
<evidence type="ECO:0000313" key="4">
    <source>
        <dbReference type="Proteomes" id="UP001165363"/>
    </source>
</evidence>
<feature type="domain" description="Thioredoxin" evidence="2">
    <location>
        <begin position="10"/>
        <end position="128"/>
    </location>
</feature>
<dbReference type="Proteomes" id="UP001165363">
    <property type="component" value="Unassembled WGS sequence"/>
</dbReference>
<dbReference type="EMBL" id="JAMGBD010000001">
    <property type="protein sequence ID" value="MCL6683035.1"/>
    <property type="molecule type" value="Genomic_DNA"/>
</dbReference>
<gene>
    <name evidence="3" type="ORF">LZ536_03835</name>
</gene>
<accession>A0ABT0RKA7</accession>
<dbReference type="PROSITE" id="PS51352">
    <property type="entry name" value="THIOREDOXIN_2"/>
    <property type="match status" value="1"/>
</dbReference>
<evidence type="ECO:0000313" key="3">
    <source>
        <dbReference type="EMBL" id="MCL6683035.1"/>
    </source>
</evidence>
<keyword evidence="4" id="KW-1185">Reference proteome</keyword>
<comment type="caution">
    <text evidence="3">The sequence shown here is derived from an EMBL/GenBank/DDBJ whole genome shotgun (WGS) entry which is preliminary data.</text>
</comment>
<organism evidence="3 4">
    <name type="scientific">Sphingomonas alba</name>
    <dbReference type="NCBI Taxonomy" id="2908208"/>
    <lineage>
        <taxon>Bacteria</taxon>
        <taxon>Pseudomonadati</taxon>
        <taxon>Pseudomonadota</taxon>
        <taxon>Alphaproteobacteria</taxon>
        <taxon>Sphingomonadales</taxon>
        <taxon>Sphingomonadaceae</taxon>
        <taxon>Sphingomonas</taxon>
    </lineage>
</organism>
<keyword evidence="1" id="KW-0732">Signal</keyword>
<dbReference type="SUPFAM" id="SSF52833">
    <property type="entry name" value="Thioredoxin-like"/>
    <property type="match status" value="1"/>
</dbReference>
<protein>
    <submittedName>
        <fullName evidence="3">Thioredoxin family protein</fullName>
    </submittedName>
</protein>
<dbReference type="RefSeq" id="WP_249846970.1">
    <property type="nucleotide sequence ID" value="NZ_JAMGBD010000001.1"/>
</dbReference>
<dbReference type="Pfam" id="PF00085">
    <property type="entry name" value="Thioredoxin"/>
    <property type="match status" value="1"/>
</dbReference>
<evidence type="ECO:0000256" key="1">
    <source>
        <dbReference type="SAM" id="SignalP"/>
    </source>
</evidence>
<proteinExistence type="predicted"/>
<feature type="chain" id="PRO_5046978719" evidence="1">
    <location>
        <begin position="22"/>
        <end position="128"/>
    </location>
</feature>
<dbReference type="Gene3D" id="3.40.30.10">
    <property type="entry name" value="Glutaredoxin"/>
    <property type="match status" value="1"/>
</dbReference>
<dbReference type="InterPro" id="IPR036249">
    <property type="entry name" value="Thioredoxin-like_sf"/>
</dbReference>
<name>A0ABT0RKA7_9SPHN</name>
<feature type="signal peptide" evidence="1">
    <location>
        <begin position="1"/>
        <end position="21"/>
    </location>
</feature>
<evidence type="ECO:0000259" key="2">
    <source>
        <dbReference type="PROSITE" id="PS51352"/>
    </source>
</evidence>